<dbReference type="Proteomes" id="UP000001940">
    <property type="component" value="Chromosome I"/>
</dbReference>
<dbReference type="MINT" id="G5EEA3"/>
<dbReference type="eggNOG" id="KOG1164">
    <property type="taxonomic scope" value="Eukaryota"/>
</dbReference>
<evidence type="ECO:0000313" key="4">
    <source>
        <dbReference type="EMBL" id="CAB16921.1"/>
    </source>
</evidence>
<dbReference type="AGR" id="WB:WBGene00010366"/>
<dbReference type="FunFam" id="1.10.510.10:FF:001146">
    <property type="entry name" value="Protein CBG08226"/>
    <property type="match status" value="1"/>
</dbReference>
<dbReference type="KEGG" id="cel:CELE_H05L14.1"/>
<dbReference type="GO" id="GO:0005737">
    <property type="term" value="C:cytoplasm"/>
    <property type="evidence" value="ECO:0000318"/>
    <property type="project" value="GO_Central"/>
</dbReference>
<name>G5EEA3_CAEEL</name>
<dbReference type="Pfam" id="PF00069">
    <property type="entry name" value="Pkinase"/>
    <property type="match status" value="1"/>
</dbReference>
<dbReference type="SMR" id="G5EEA3"/>
<dbReference type="InterPro" id="IPR017441">
    <property type="entry name" value="Protein_kinase_ATP_BS"/>
</dbReference>
<dbReference type="OrthoDB" id="194358at2759"/>
<dbReference type="EMBL" id="BX284601">
    <property type="protein sequence ID" value="CAB16921.1"/>
    <property type="molecule type" value="Genomic_DNA"/>
</dbReference>
<dbReference type="STRING" id="6239.H05L14.1.2"/>
<dbReference type="OMA" id="THYALKT"/>
<dbReference type="Bgee" id="WBGene00010366">
    <property type="expression patterns" value="Expressed in material anatomical entity and 2 other cell types or tissues"/>
</dbReference>
<evidence type="ECO:0000256" key="2">
    <source>
        <dbReference type="SAM" id="MobiDB-lite"/>
    </source>
</evidence>
<keyword evidence="4" id="KW-0808">Transferase</keyword>
<dbReference type="Gene3D" id="1.10.510.10">
    <property type="entry name" value="Transferase(Phosphotransferase) domain 1"/>
    <property type="match status" value="2"/>
</dbReference>
<dbReference type="GO" id="GO:0005524">
    <property type="term" value="F:ATP binding"/>
    <property type="evidence" value="ECO:0007669"/>
    <property type="project" value="UniProtKB-UniRule"/>
</dbReference>
<dbReference type="InParanoid" id="G5EEA3"/>
<dbReference type="IntAct" id="G5EEA3">
    <property type="interactions" value="1"/>
</dbReference>
<dbReference type="GO" id="GO:0004674">
    <property type="term" value="F:protein serine/threonine kinase activity"/>
    <property type="evidence" value="ECO:0000318"/>
    <property type="project" value="GO_Central"/>
</dbReference>
<dbReference type="AlphaFoldDB" id="G5EEA3"/>
<dbReference type="InterPro" id="IPR011009">
    <property type="entry name" value="Kinase-like_dom_sf"/>
</dbReference>
<feature type="domain" description="Protein kinase" evidence="3">
    <location>
        <begin position="461"/>
        <end position="760"/>
    </location>
</feature>
<dbReference type="GO" id="GO:0005634">
    <property type="term" value="C:nucleus"/>
    <property type="evidence" value="ECO:0000318"/>
    <property type="project" value="GO_Central"/>
</dbReference>
<feature type="compositionally biased region" description="Polar residues" evidence="2">
    <location>
        <begin position="780"/>
        <end position="794"/>
    </location>
</feature>
<dbReference type="RefSeq" id="NP_492198.1">
    <property type="nucleotide sequence ID" value="NM_059797.3"/>
</dbReference>
<feature type="compositionally biased region" description="Basic residues" evidence="2">
    <location>
        <begin position="7"/>
        <end position="21"/>
    </location>
</feature>
<keyword evidence="1" id="KW-0547">Nucleotide-binding</keyword>
<dbReference type="InterPro" id="IPR000719">
    <property type="entry name" value="Prot_kinase_dom"/>
</dbReference>
<dbReference type="PANTHER" id="PTHR11909">
    <property type="entry name" value="CASEIN KINASE-RELATED"/>
    <property type="match status" value="1"/>
</dbReference>
<feature type="compositionally biased region" description="Polar residues" evidence="2">
    <location>
        <begin position="58"/>
        <end position="68"/>
    </location>
</feature>
<feature type="domain" description="Protein kinase" evidence="3">
    <location>
        <begin position="128"/>
        <end position="401"/>
    </location>
</feature>
<proteinExistence type="predicted"/>
<dbReference type="HOGENOM" id="CLU_015645_0_0_1"/>
<dbReference type="FunCoup" id="G5EEA3">
    <property type="interactions" value="319"/>
</dbReference>
<dbReference type="PROSITE" id="PS00107">
    <property type="entry name" value="PROTEIN_KINASE_ATP"/>
    <property type="match status" value="1"/>
</dbReference>
<keyword evidence="4" id="KW-0418">Kinase</keyword>
<dbReference type="PROSITE" id="PS50011">
    <property type="entry name" value="PROTEIN_KINASE_DOM"/>
    <property type="match status" value="2"/>
</dbReference>
<dbReference type="PaxDb" id="6239-H05L14.1"/>
<evidence type="ECO:0000256" key="1">
    <source>
        <dbReference type="PROSITE-ProRule" id="PRU10141"/>
    </source>
</evidence>
<keyword evidence="5" id="KW-1185">Reference proteome</keyword>
<dbReference type="PhylomeDB" id="G5EEA3"/>
<organism evidence="4 5">
    <name type="scientific">Caenorhabditis elegans</name>
    <dbReference type="NCBI Taxonomy" id="6239"/>
    <lineage>
        <taxon>Eukaryota</taxon>
        <taxon>Metazoa</taxon>
        <taxon>Ecdysozoa</taxon>
        <taxon>Nematoda</taxon>
        <taxon>Chromadorea</taxon>
        <taxon>Rhabditida</taxon>
        <taxon>Rhabditina</taxon>
        <taxon>Rhabditomorpha</taxon>
        <taxon>Rhabditoidea</taxon>
        <taxon>Rhabditidae</taxon>
        <taxon>Peloderinae</taxon>
        <taxon>Caenorhabditis</taxon>
    </lineage>
</organism>
<dbReference type="SUPFAM" id="SSF56112">
    <property type="entry name" value="Protein kinase-like (PK-like)"/>
    <property type="match status" value="2"/>
</dbReference>
<dbReference type="PIR" id="T23048">
    <property type="entry name" value="T23048"/>
</dbReference>
<feature type="region of interest" description="Disordered" evidence="2">
    <location>
        <begin position="1"/>
        <end position="114"/>
    </location>
</feature>
<dbReference type="InterPro" id="IPR050235">
    <property type="entry name" value="CK1_Ser-Thr_kinase"/>
</dbReference>
<dbReference type="FunFam" id="1.10.510.10:FF:002688">
    <property type="match status" value="1"/>
</dbReference>
<reference evidence="4 5" key="1">
    <citation type="journal article" date="1998" name="Science">
        <title>Genome sequence of the nematode C. elegans: a platform for investigating biology.</title>
        <authorList>
            <consortium name="The C. elegans sequencing consortium"/>
            <person name="Sulson J.E."/>
            <person name="Waterston R."/>
        </authorList>
    </citation>
    <scope>NUCLEOTIDE SEQUENCE [LARGE SCALE GENOMIC DNA]</scope>
    <source>
        <strain evidence="4 5">Bristol N2</strain>
    </source>
</reference>
<dbReference type="CTD" id="172575"/>
<dbReference type="GO" id="GO:0007165">
    <property type="term" value="P:signal transduction"/>
    <property type="evidence" value="ECO:0000318"/>
    <property type="project" value="GO_Central"/>
</dbReference>
<dbReference type="GeneID" id="172575"/>
<dbReference type="WormBase" id="H05L14.1">
    <property type="protein sequence ID" value="CE16168"/>
    <property type="gene ID" value="WBGene00010366"/>
</dbReference>
<protein>
    <submittedName>
        <fullName evidence="4">Protein kinase domain-containing protein</fullName>
    </submittedName>
</protein>
<feature type="binding site" evidence="1">
    <location>
        <position position="494"/>
    </location>
    <ligand>
        <name>ATP</name>
        <dbReference type="ChEBI" id="CHEBI:30616"/>
    </ligand>
</feature>
<accession>G5EEA3</accession>
<sequence length="794" mass="89743">MSTPAIKKPKKAPPRSNRKKNLTKELSREASRMGAPSQMGAPSAVTPIPVPVSDPTKKGTTMSTMSQVKSTKSKNHKKEEKKKGSKNDEADSKKPDSASKDDESSTKKEKEPKKFLKIVGGREIKLQEHLRNPVHLGEFNAVNEKNEKFIVRLEPSNRGKLKFGSDVVAEVEKLFAGQEKVPVLRNIEFCQTQHLNYWIISPFSLQILEILRIVKALTVPCAFNVALQTLDAIQYLHQAGFLNRNIKPASFSVGLNEEETKIYMTDYRLVRTHIDPSTKKVRPARTGLKYGGTARYASIAGLKKKDQGRKDDVEAWIYMIYDLIDPENGLSWRKSPRCNMMIKEKENFKYHVLPHTYDKVPEEFKKLVDLVHGYSYDSLPDYAAFKEIVQNVGKSKGHDMTTCDWVGKITPVNQEIAIKTAAEKSTGNKCSGDDDFEFKTARPVRKIMNPDDVITNGQYAWKVVRLLGSGGFGDVYKVFDDKAKGPKKTHYALKTESEGGKKAMLRLKVEMQVMITISDARKKSKGDVNRHFVDFIDRGKSEELKCKYIVMSLVGPSLDDCRRKFGVNLSNTSTPYIIAIQTLESIRDLHNLGYLHRDIKPANFAVGVGAKESTVFMLDFGIGRSYLDPKTKQHRAPRKKVKFLGTLRYASRACMLEVDQGRKDDLECWIYMVFDIFDPKNGVSWKKQRDRVKIREAKQLFFDGKAQYDYAPISLRPIIIYINSLQFQTTPEYANLVKTLYTSSSASGYPIHSLDDGGWVGKLKKEAKSKMEKKTARFGDSSSESGKQSGTDED</sequence>
<evidence type="ECO:0000259" key="3">
    <source>
        <dbReference type="PROSITE" id="PS50011"/>
    </source>
</evidence>
<feature type="compositionally biased region" description="Basic and acidic residues" evidence="2">
    <location>
        <begin position="77"/>
        <end position="114"/>
    </location>
</feature>
<feature type="compositionally biased region" description="Basic and acidic residues" evidence="2">
    <location>
        <begin position="22"/>
        <end position="31"/>
    </location>
</feature>
<evidence type="ECO:0000313" key="5">
    <source>
        <dbReference type="Proteomes" id="UP000001940"/>
    </source>
</evidence>
<gene>
    <name evidence="4" type="ORF">CELE_H05L14.1</name>
    <name evidence="4 6" type="ORF">H05L14.1</name>
</gene>
<dbReference type="SMART" id="SM00220">
    <property type="entry name" value="S_TKc"/>
    <property type="match status" value="1"/>
</dbReference>
<evidence type="ECO:0000313" key="6">
    <source>
        <dbReference type="WormBase" id="H05L14.1"/>
    </source>
</evidence>
<keyword evidence="1" id="KW-0067">ATP-binding</keyword>
<feature type="region of interest" description="Disordered" evidence="2">
    <location>
        <begin position="771"/>
        <end position="794"/>
    </location>
</feature>